<dbReference type="SUPFAM" id="SSF56300">
    <property type="entry name" value="Metallo-dependent phosphatases"/>
    <property type="match status" value="1"/>
</dbReference>
<evidence type="ECO:0000313" key="2">
    <source>
        <dbReference type="EMBL" id="KKL24590.1"/>
    </source>
</evidence>
<name>A0A0F9BRQ9_9ZZZZ</name>
<feature type="domain" description="Rad50/SbcC-type AAA" evidence="1">
    <location>
        <begin position="346"/>
        <end position="494"/>
    </location>
</feature>
<dbReference type="SUPFAM" id="SSF52540">
    <property type="entry name" value="P-loop containing nucleoside triphosphate hydrolases"/>
    <property type="match status" value="1"/>
</dbReference>
<evidence type="ECO:0000259" key="1">
    <source>
        <dbReference type="Pfam" id="PF13476"/>
    </source>
</evidence>
<reference evidence="2" key="1">
    <citation type="journal article" date="2015" name="Nature">
        <title>Complex archaea that bridge the gap between prokaryotes and eukaryotes.</title>
        <authorList>
            <person name="Spang A."/>
            <person name="Saw J.H."/>
            <person name="Jorgensen S.L."/>
            <person name="Zaremba-Niedzwiedzka K."/>
            <person name="Martijn J."/>
            <person name="Lind A.E."/>
            <person name="van Eijk R."/>
            <person name="Schleper C."/>
            <person name="Guy L."/>
            <person name="Ettema T.J."/>
        </authorList>
    </citation>
    <scope>NUCLEOTIDE SEQUENCE</scope>
</reference>
<dbReference type="InterPro" id="IPR027417">
    <property type="entry name" value="P-loop_NTPase"/>
</dbReference>
<dbReference type="GO" id="GO:0006302">
    <property type="term" value="P:double-strand break repair"/>
    <property type="evidence" value="ECO:0007669"/>
    <property type="project" value="InterPro"/>
</dbReference>
<dbReference type="PANTHER" id="PTHR32114">
    <property type="entry name" value="ABC TRANSPORTER ABCH.3"/>
    <property type="match status" value="1"/>
</dbReference>
<dbReference type="GO" id="GO:0016887">
    <property type="term" value="F:ATP hydrolysis activity"/>
    <property type="evidence" value="ECO:0007669"/>
    <property type="project" value="InterPro"/>
</dbReference>
<organism evidence="2">
    <name type="scientific">marine sediment metagenome</name>
    <dbReference type="NCBI Taxonomy" id="412755"/>
    <lineage>
        <taxon>unclassified sequences</taxon>
        <taxon>metagenomes</taxon>
        <taxon>ecological metagenomes</taxon>
    </lineage>
</organism>
<dbReference type="EMBL" id="LAZR01036535">
    <property type="protein sequence ID" value="KKL24590.1"/>
    <property type="molecule type" value="Genomic_DNA"/>
</dbReference>
<dbReference type="AlphaFoldDB" id="A0A0F9BRQ9"/>
<sequence length="518" mass="57165">MKRFVTLADLHAHPWSAFSKGDGLRNSRLLRTLTVLEDSLQYAQEHDLPWLFAGDLIHTAGYGLNVVLAGVTEILVRYETVRKAVVWGNHDARGIGGRITVEQTILASLVRMGITMLDPSIVPKVEFAGLTIAGAGYQPRLDLLEFAPPADVGLYHQTLRGALTPDNFRFEEGLAPEELLSRYRLSIVGHTHHPQQIEAPLGQGILIPGSPEQHNFGDYGDHGWWVVTLPEEGNPQLEFIPGGSPEFRTVETPKDVCADGHFYRVRTVPPGATLPDDVIAIAPTPTTVEHRDTLRGVVDSEHILQIWLKTQPPSNGVNADAYLAAGRNLLNAQDPIRLRNVRLTGLHLKNFCCFEDQRLSIQEGLWLILGHGRDYPSNGAGKSSLVGEALYWLLFGRTTKGLSADDVIRWGATECEVTAELLEDSTRLTITRHRGPEGHTLTILQEDAEQSILWEATSVNEMTTKLSHYLGVTQEIFRNLAYFSQEKLMLFSAATDGERKNVLADLIGLGAYQDASGA</sequence>
<dbReference type="InterPro" id="IPR038729">
    <property type="entry name" value="Rad50/SbcC_AAA"/>
</dbReference>
<comment type="caution">
    <text evidence="2">The sequence shown here is derived from an EMBL/GenBank/DDBJ whole genome shotgun (WGS) entry which is preliminary data.</text>
</comment>
<protein>
    <recommendedName>
        <fullName evidence="1">Rad50/SbcC-type AAA domain-containing protein</fullName>
    </recommendedName>
</protein>
<dbReference type="Pfam" id="PF13476">
    <property type="entry name" value="AAA_23"/>
    <property type="match status" value="1"/>
</dbReference>
<dbReference type="Gene3D" id="3.40.50.300">
    <property type="entry name" value="P-loop containing nucleotide triphosphate hydrolases"/>
    <property type="match status" value="1"/>
</dbReference>
<gene>
    <name evidence="2" type="ORF">LCGC14_2413800</name>
</gene>
<accession>A0A0F9BRQ9</accession>
<proteinExistence type="predicted"/>
<dbReference type="PANTHER" id="PTHR32114:SF2">
    <property type="entry name" value="ABC TRANSPORTER ABCH.3"/>
    <property type="match status" value="1"/>
</dbReference>
<feature type="non-terminal residue" evidence="2">
    <location>
        <position position="518"/>
    </location>
</feature>
<dbReference type="InterPro" id="IPR029052">
    <property type="entry name" value="Metallo-depent_PP-like"/>
</dbReference>
<dbReference type="Gene3D" id="3.60.21.10">
    <property type="match status" value="1"/>
</dbReference>